<dbReference type="EMBL" id="JBHPON010000001">
    <property type="protein sequence ID" value="MFC6034757.1"/>
    <property type="molecule type" value="Genomic_DNA"/>
</dbReference>
<proteinExistence type="predicted"/>
<keyword evidence="1" id="KW-1133">Transmembrane helix</keyword>
<dbReference type="RefSeq" id="WP_379879902.1">
    <property type="nucleotide sequence ID" value="NZ_JBHPON010000001.1"/>
</dbReference>
<evidence type="ECO:0000313" key="3">
    <source>
        <dbReference type="Proteomes" id="UP001596116"/>
    </source>
</evidence>
<evidence type="ECO:0000256" key="1">
    <source>
        <dbReference type="SAM" id="Phobius"/>
    </source>
</evidence>
<name>A0ABW1KVV5_9PROT</name>
<protein>
    <recommendedName>
        <fullName evidence="4">Lipoprotein</fullName>
    </recommendedName>
</protein>
<feature type="transmembrane region" description="Helical" evidence="1">
    <location>
        <begin position="49"/>
        <end position="72"/>
    </location>
</feature>
<sequence length="133" mass="14552">MPDAHTALARRLQYAIAAVFIILGGWCLAAPTSVIAMTVRPDFHTEASLAVVALGAFGAQAMLAGLFAGFSIFTRWTFFAYGIALLPFFVFDWWFFFVTPMFNEFILLDAAGNVVMLCLCAYGYTLLSKTQAA</sequence>
<feature type="transmembrane region" description="Helical" evidence="1">
    <location>
        <begin position="105"/>
        <end position="127"/>
    </location>
</feature>
<accession>A0ABW1KVV5</accession>
<evidence type="ECO:0008006" key="4">
    <source>
        <dbReference type="Google" id="ProtNLM"/>
    </source>
</evidence>
<keyword evidence="3" id="KW-1185">Reference proteome</keyword>
<keyword evidence="1" id="KW-0812">Transmembrane</keyword>
<comment type="caution">
    <text evidence="2">The sequence shown here is derived from an EMBL/GenBank/DDBJ whole genome shotgun (WGS) entry which is preliminary data.</text>
</comment>
<feature type="transmembrane region" description="Helical" evidence="1">
    <location>
        <begin position="78"/>
        <end position="98"/>
    </location>
</feature>
<feature type="transmembrane region" description="Helical" evidence="1">
    <location>
        <begin position="12"/>
        <end position="37"/>
    </location>
</feature>
<organism evidence="2 3">
    <name type="scientific">Hyphococcus aureus</name>
    <dbReference type="NCBI Taxonomy" id="2666033"/>
    <lineage>
        <taxon>Bacteria</taxon>
        <taxon>Pseudomonadati</taxon>
        <taxon>Pseudomonadota</taxon>
        <taxon>Alphaproteobacteria</taxon>
        <taxon>Parvularculales</taxon>
        <taxon>Parvularculaceae</taxon>
        <taxon>Hyphococcus</taxon>
    </lineage>
</organism>
<evidence type="ECO:0000313" key="2">
    <source>
        <dbReference type="EMBL" id="MFC6034757.1"/>
    </source>
</evidence>
<dbReference type="Proteomes" id="UP001596116">
    <property type="component" value="Unassembled WGS sequence"/>
</dbReference>
<reference evidence="2 3" key="1">
    <citation type="submission" date="2024-09" db="EMBL/GenBank/DDBJ databases">
        <authorList>
            <person name="Zhang Z.-H."/>
        </authorList>
    </citation>
    <scope>NUCLEOTIDE SEQUENCE [LARGE SCALE GENOMIC DNA]</scope>
    <source>
        <strain evidence="2 3">HHTR114</strain>
    </source>
</reference>
<gene>
    <name evidence="2" type="ORF">ACFMB1_04330</name>
</gene>
<keyword evidence="1" id="KW-0472">Membrane</keyword>